<organism evidence="2 3">
    <name type="scientific">Clohesyomyces aquaticus</name>
    <dbReference type="NCBI Taxonomy" id="1231657"/>
    <lineage>
        <taxon>Eukaryota</taxon>
        <taxon>Fungi</taxon>
        <taxon>Dikarya</taxon>
        <taxon>Ascomycota</taxon>
        <taxon>Pezizomycotina</taxon>
        <taxon>Dothideomycetes</taxon>
        <taxon>Pleosporomycetidae</taxon>
        <taxon>Pleosporales</taxon>
        <taxon>Lindgomycetaceae</taxon>
        <taxon>Clohesyomyces</taxon>
    </lineage>
</organism>
<name>A0A1Y2A705_9PLEO</name>
<evidence type="ECO:0000313" key="3">
    <source>
        <dbReference type="Proteomes" id="UP000193144"/>
    </source>
</evidence>
<protein>
    <submittedName>
        <fullName evidence="2">Uncharacterized protein</fullName>
    </submittedName>
</protein>
<dbReference type="EMBL" id="MCFA01000007">
    <property type="protein sequence ID" value="ORY18289.1"/>
    <property type="molecule type" value="Genomic_DNA"/>
</dbReference>
<feature type="compositionally biased region" description="Low complexity" evidence="1">
    <location>
        <begin position="53"/>
        <end position="67"/>
    </location>
</feature>
<dbReference type="AlphaFoldDB" id="A0A1Y2A705"/>
<dbReference type="Proteomes" id="UP000193144">
    <property type="component" value="Unassembled WGS sequence"/>
</dbReference>
<keyword evidence="3" id="KW-1185">Reference proteome</keyword>
<accession>A0A1Y2A705</accession>
<gene>
    <name evidence="2" type="ORF">BCR34DRAFT_341142</name>
</gene>
<feature type="region of interest" description="Disordered" evidence="1">
    <location>
        <begin position="49"/>
        <end position="70"/>
    </location>
</feature>
<sequence length="163" mass="18118">MKACVRRTVVAERWPLHGYEIGAFAVVLCWYECCMCKCGPKSGDRGGVVQGASNLNSSSRESSNMEEQCSPSDPLYPWTLPNHLTSHLLIPIPTHPLISVRLDIYQYTAVLMLFPFPVVEPEEARGVIAMRNLELGALPDLEVRDKRKFVGLGEGVGWECGRV</sequence>
<evidence type="ECO:0000256" key="1">
    <source>
        <dbReference type="SAM" id="MobiDB-lite"/>
    </source>
</evidence>
<reference evidence="2 3" key="1">
    <citation type="submission" date="2016-07" db="EMBL/GenBank/DDBJ databases">
        <title>Pervasive Adenine N6-methylation of Active Genes in Fungi.</title>
        <authorList>
            <consortium name="DOE Joint Genome Institute"/>
            <person name="Mondo S.J."/>
            <person name="Dannebaum R.O."/>
            <person name="Kuo R.C."/>
            <person name="Labutti K."/>
            <person name="Haridas S."/>
            <person name="Kuo A."/>
            <person name="Salamov A."/>
            <person name="Ahrendt S.R."/>
            <person name="Lipzen A."/>
            <person name="Sullivan W."/>
            <person name="Andreopoulos W.B."/>
            <person name="Clum A."/>
            <person name="Lindquist E."/>
            <person name="Daum C."/>
            <person name="Ramamoorthy G.K."/>
            <person name="Gryganskyi A."/>
            <person name="Culley D."/>
            <person name="Magnuson J.K."/>
            <person name="James T.Y."/>
            <person name="O'Malley M.A."/>
            <person name="Stajich J.E."/>
            <person name="Spatafora J.W."/>
            <person name="Visel A."/>
            <person name="Grigoriev I.V."/>
        </authorList>
    </citation>
    <scope>NUCLEOTIDE SEQUENCE [LARGE SCALE GENOMIC DNA]</scope>
    <source>
        <strain evidence="2 3">CBS 115471</strain>
    </source>
</reference>
<proteinExistence type="predicted"/>
<comment type="caution">
    <text evidence="2">The sequence shown here is derived from an EMBL/GenBank/DDBJ whole genome shotgun (WGS) entry which is preliminary data.</text>
</comment>
<evidence type="ECO:0000313" key="2">
    <source>
        <dbReference type="EMBL" id="ORY18289.1"/>
    </source>
</evidence>